<dbReference type="InterPro" id="IPR053204">
    <property type="entry name" value="Oxopyrrolidines_Biosynth-assoc"/>
</dbReference>
<sequence length="298" mass="32925">MSRLHLQLEDEGAPAFAGRVVEVLNSALAPDSPTSPREAATALDSLCSRDYAEHGTAGSFLWWFWDLVHDLARQVPYDGPEQDRLAAVIQALHELPPKTVSLGEDWGTGSSVQLWTNLPMFGNTYREKLDDDSRAPGEAQKKERHVNLQAYAARIAGLGLVPFEMYAIWALVDALEGTMTPIRGAPDEVNEDPAAVEDMSYKVHSAAAWAIHAGRLLYGRDEEVTGATAGPLWKLDKKEAVKLRRKFRGTDGLCPQRWQLWKQRFGVVRDAEGLDGKVRQEAGEAYAAMDRIEKGEGS</sequence>
<protein>
    <submittedName>
        <fullName evidence="1">Uncharacterized protein</fullName>
    </submittedName>
</protein>
<reference evidence="1 2" key="1">
    <citation type="journal article" date="2015" name="BMC Genomics">
        <title>The genome of the truffle-parasite Tolypocladium ophioglossoides and the evolution of antifungal peptaibiotics.</title>
        <authorList>
            <person name="Quandt C.A."/>
            <person name="Bushley K.E."/>
            <person name="Spatafora J.W."/>
        </authorList>
    </citation>
    <scope>NUCLEOTIDE SEQUENCE [LARGE SCALE GENOMIC DNA]</scope>
    <source>
        <strain evidence="1 2">CBS 100239</strain>
    </source>
</reference>
<proteinExistence type="predicted"/>
<dbReference type="Proteomes" id="UP000036947">
    <property type="component" value="Unassembled WGS sequence"/>
</dbReference>
<accession>A0A0L0MX88</accession>
<dbReference type="STRING" id="1163406.A0A0L0MX88"/>
<dbReference type="Pfam" id="PF12311">
    <property type="entry name" value="DUF3632"/>
    <property type="match status" value="1"/>
</dbReference>
<dbReference type="InterPro" id="IPR022085">
    <property type="entry name" value="OpdG"/>
</dbReference>
<comment type="caution">
    <text evidence="1">The sequence shown here is derived from an EMBL/GenBank/DDBJ whole genome shotgun (WGS) entry which is preliminary data.</text>
</comment>
<dbReference type="OrthoDB" id="3350591at2759"/>
<gene>
    <name evidence="1" type="ORF">TOPH_08972</name>
</gene>
<keyword evidence="2" id="KW-1185">Reference proteome</keyword>
<organism evidence="1 2">
    <name type="scientific">Tolypocladium ophioglossoides (strain CBS 100239)</name>
    <name type="common">Snaketongue truffleclub</name>
    <name type="synonym">Elaphocordyceps ophioglossoides</name>
    <dbReference type="NCBI Taxonomy" id="1163406"/>
    <lineage>
        <taxon>Eukaryota</taxon>
        <taxon>Fungi</taxon>
        <taxon>Dikarya</taxon>
        <taxon>Ascomycota</taxon>
        <taxon>Pezizomycotina</taxon>
        <taxon>Sordariomycetes</taxon>
        <taxon>Hypocreomycetidae</taxon>
        <taxon>Hypocreales</taxon>
        <taxon>Ophiocordycipitaceae</taxon>
        <taxon>Tolypocladium</taxon>
    </lineage>
</organism>
<dbReference type="PANTHER" id="PTHR38797:SF4">
    <property type="entry name" value="NUCLEAR PORE COMPLEX PROTEIN NUP85"/>
    <property type="match status" value="1"/>
</dbReference>
<dbReference type="PANTHER" id="PTHR38797">
    <property type="entry name" value="NUCLEAR PORE COMPLEX PROTEIN NUP85-RELATED"/>
    <property type="match status" value="1"/>
</dbReference>
<name>A0A0L0MX88_TOLOC</name>
<evidence type="ECO:0000313" key="1">
    <source>
        <dbReference type="EMBL" id="KND86391.1"/>
    </source>
</evidence>
<evidence type="ECO:0000313" key="2">
    <source>
        <dbReference type="Proteomes" id="UP000036947"/>
    </source>
</evidence>
<dbReference type="AlphaFoldDB" id="A0A0L0MX88"/>
<dbReference type="EMBL" id="LFRF01000059">
    <property type="protein sequence ID" value="KND86391.1"/>
    <property type="molecule type" value="Genomic_DNA"/>
</dbReference>